<feature type="transmembrane region" description="Helical" evidence="10">
    <location>
        <begin position="187"/>
        <end position="204"/>
    </location>
</feature>
<feature type="transmembrane region" description="Helical" evidence="10">
    <location>
        <begin position="210"/>
        <end position="228"/>
    </location>
</feature>
<feature type="domain" description="K+ potassium transporter C-terminal" evidence="12">
    <location>
        <begin position="573"/>
        <end position="773"/>
    </location>
</feature>
<evidence type="ECO:0000256" key="5">
    <source>
        <dbReference type="ARBA" id="ARBA00022692"/>
    </source>
</evidence>
<feature type="transmembrane region" description="Helical" evidence="10">
    <location>
        <begin position="435"/>
        <end position="455"/>
    </location>
</feature>
<keyword evidence="5 10" id="KW-0812">Transmembrane</keyword>
<evidence type="ECO:0000313" key="13">
    <source>
        <dbReference type="EMBL" id="CAK9228630.1"/>
    </source>
</evidence>
<keyword evidence="9 10" id="KW-0472">Membrane</keyword>
<sequence>MESVVQGSFQAPNGVEDQFDMEEGSMEMAPAGATITPVDEHVTPTPETNFGALFKEEMKPCRKKPKEYSKWGIAVLAYQTLGVVYGDLGTSPLYVYPTIQIDSPQEEDFLGILSLIFWTLTMIGLVKYVFIVLQANDHGDGGTFAIYSLLCQHANIGQNAGEQLQKHESDVLLSFHGRSRQSRTKRFLESSVFWPKVLLFVVLLGTSMVIGDGVLTPAISVLSAVVGIQSAQPSFDQSKVVWVSLVILVGLFLLQRFGTSKVAFIFSPIMMAWFLTTPTIGVYNIVKYHPTVLKALSPHYIVIFFQRNKVNGWKMLQGAVLAITGAEAMFCDLSHFNKSSIQLAFSSFVYPSLILTYAGQTAYLIKNPGDISDAFYKSIPHAVYWPMFVVATLAAIVASQALISATFTIVKQSMALGCFPRVQIRHTSKDEEGQVYSPEINYLLMILCIAVVAGFKDGTQIGNAFGVAVIWVMLITTVLMTLVELIIWRLPWPIVLVFFTVFGTIEGVYMTAVLNKVPQGGWVPFAIAAVFLVIMSSWNYGRQRKIHYEMNNKMSVHSLQDLISNSEVQRVKGICFFYSDLVHGIPPIIPHYIRNVQTLHQILIFSTIRYLPIRTVLPEERFLVGRVGFKGAYRCVARYGYMDVINLKGSEFKDQVLQQLQAYLQSEDQNNLSFVQRSSVRLVNESGRVNHNGVPNQAQLNLEDIHDLNLAAQHESVYVLGRTMLECGPSTGYLDRIVVNKIYRFLKMICRPAVQALRIPSANFLEVGIYYEL</sequence>
<evidence type="ECO:0000256" key="7">
    <source>
        <dbReference type="ARBA" id="ARBA00022989"/>
    </source>
</evidence>
<feature type="transmembrane region" description="Helical" evidence="10">
    <location>
        <begin position="343"/>
        <end position="365"/>
    </location>
</feature>
<feature type="transmembrane region" description="Helical" evidence="10">
    <location>
        <begin position="461"/>
        <end position="483"/>
    </location>
</feature>
<keyword evidence="3" id="KW-0813">Transport</keyword>
<evidence type="ECO:0000313" key="14">
    <source>
        <dbReference type="Proteomes" id="UP001497512"/>
    </source>
</evidence>
<evidence type="ECO:0000256" key="8">
    <source>
        <dbReference type="ARBA" id="ARBA00023065"/>
    </source>
</evidence>
<keyword evidence="8 10" id="KW-0406">Ion transport</keyword>
<keyword evidence="4 10" id="KW-0633">Potassium transport</keyword>
<keyword evidence="7 10" id="KW-1133">Transmembrane helix</keyword>
<dbReference type="EMBL" id="OZ019898">
    <property type="protein sequence ID" value="CAK9228630.1"/>
    <property type="molecule type" value="Genomic_DNA"/>
</dbReference>
<accession>A0ABP0URU0</accession>
<evidence type="ECO:0000259" key="11">
    <source>
        <dbReference type="Pfam" id="PF02705"/>
    </source>
</evidence>
<comment type="similarity">
    <text evidence="2 10">Belongs to the HAK/KUP transporter (TC 2.A.72.3) family.</text>
</comment>
<feature type="transmembrane region" description="Helical" evidence="10">
    <location>
        <begin position="490"/>
        <end position="510"/>
    </location>
</feature>
<evidence type="ECO:0000256" key="10">
    <source>
        <dbReference type="RuleBase" id="RU321113"/>
    </source>
</evidence>
<feature type="domain" description="K+ potassium transporter integral membrane" evidence="11">
    <location>
        <begin position="76"/>
        <end position="559"/>
    </location>
</feature>
<dbReference type="InterPro" id="IPR053952">
    <property type="entry name" value="K_trans_C"/>
</dbReference>
<gene>
    <name evidence="13" type="ORF">CSSPTR1EN2_LOCUS19270</name>
</gene>
<dbReference type="PANTHER" id="PTHR30540:SF13">
    <property type="entry name" value="POTASSIUM TRANSPORTER 17-RELATED"/>
    <property type="match status" value="1"/>
</dbReference>
<feature type="transmembrane region" description="Helical" evidence="10">
    <location>
        <begin position="385"/>
        <end position="410"/>
    </location>
</feature>
<dbReference type="Proteomes" id="UP001497512">
    <property type="component" value="Chromosome 6"/>
</dbReference>
<name>A0ABP0URU0_9BRYO</name>
<dbReference type="Pfam" id="PF22776">
    <property type="entry name" value="K_trans_C"/>
    <property type="match status" value="1"/>
</dbReference>
<keyword evidence="14" id="KW-1185">Reference proteome</keyword>
<evidence type="ECO:0000256" key="9">
    <source>
        <dbReference type="ARBA" id="ARBA00023136"/>
    </source>
</evidence>
<keyword evidence="6 10" id="KW-0630">Potassium</keyword>
<dbReference type="NCBIfam" id="TIGR00794">
    <property type="entry name" value="kup"/>
    <property type="match status" value="1"/>
</dbReference>
<feature type="transmembrane region" description="Helical" evidence="10">
    <location>
        <begin position="109"/>
        <end position="130"/>
    </location>
</feature>
<dbReference type="Pfam" id="PF02705">
    <property type="entry name" value="K_trans"/>
    <property type="match status" value="1"/>
</dbReference>
<comment type="subcellular location">
    <subcellularLocation>
        <location evidence="1 10">Membrane</location>
        <topology evidence="1 10">Multi-pass membrane protein</topology>
    </subcellularLocation>
</comment>
<reference evidence="13" key="1">
    <citation type="submission" date="2024-02" db="EMBL/GenBank/DDBJ databases">
        <authorList>
            <consortium name="ELIXIR-Norway"/>
            <consortium name="Elixir Norway"/>
        </authorList>
    </citation>
    <scope>NUCLEOTIDE SEQUENCE</scope>
</reference>
<feature type="transmembrane region" description="Helical" evidence="10">
    <location>
        <begin position="68"/>
        <end position="89"/>
    </location>
</feature>
<proteinExistence type="inferred from homology"/>
<evidence type="ECO:0000259" key="12">
    <source>
        <dbReference type="Pfam" id="PF22776"/>
    </source>
</evidence>
<evidence type="ECO:0000256" key="3">
    <source>
        <dbReference type="ARBA" id="ARBA00022448"/>
    </source>
</evidence>
<dbReference type="InterPro" id="IPR053951">
    <property type="entry name" value="K_trans_N"/>
</dbReference>
<evidence type="ECO:0000256" key="1">
    <source>
        <dbReference type="ARBA" id="ARBA00004141"/>
    </source>
</evidence>
<feature type="transmembrane region" description="Helical" evidence="10">
    <location>
        <begin position="240"/>
        <end position="258"/>
    </location>
</feature>
<evidence type="ECO:0000256" key="4">
    <source>
        <dbReference type="ARBA" id="ARBA00022538"/>
    </source>
</evidence>
<evidence type="ECO:0000256" key="6">
    <source>
        <dbReference type="ARBA" id="ARBA00022958"/>
    </source>
</evidence>
<organism evidence="13 14">
    <name type="scientific">Sphagnum troendelagicum</name>
    <dbReference type="NCBI Taxonomy" id="128251"/>
    <lineage>
        <taxon>Eukaryota</taxon>
        <taxon>Viridiplantae</taxon>
        <taxon>Streptophyta</taxon>
        <taxon>Embryophyta</taxon>
        <taxon>Bryophyta</taxon>
        <taxon>Sphagnophytina</taxon>
        <taxon>Sphagnopsida</taxon>
        <taxon>Sphagnales</taxon>
        <taxon>Sphagnaceae</taxon>
        <taxon>Sphagnum</taxon>
    </lineage>
</organism>
<dbReference type="PANTHER" id="PTHR30540">
    <property type="entry name" value="OSMOTIC STRESS POTASSIUM TRANSPORTER"/>
    <property type="match status" value="1"/>
</dbReference>
<dbReference type="InterPro" id="IPR003855">
    <property type="entry name" value="K+_transporter"/>
</dbReference>
<protein>
    <recommendedName>
        <fullName evidence="10">Potassium transporter</fullName>
    </recommendedName>
</protein>
<comment type="function">
    <text evidence="10">Potassium transporter.</text>
</comment>
<evidence type="ECO:0000256" key="2">
    <source>
        <dbReference type="ARBA" id="ARBA00008440"/>
    </source>
</evidence>
<feature type="transmembrane region" description="Helical" evidence="10">
    <location>
        <begin position="264"/>
        <end position="286"/>
    </location>
</feature>
<feature type="transmembrane region" description="Helical" evidence="10">
    <location>
        <begin position="522"/>
        <end position="541"/>
    </location>
</feature>